<dbReference type="PANTHER" id="PTHR30292:SF0">
    <property type="entry name" value="5-OXOPROLINASE SUBUNIT A"/>
    <property type="match status" value="1"/>
</dbReference>
<dbReference type="EMBL" id="PPEK01000006">
    <property type="protein sequence ID" value="PNV67712.1"/>
    <property type="molecule type" value="Genomic_DNA"/>
</dbReference>
<dbReference type="GO" id="GO:0005524">
    <property type="term" value="F:ATP binding"/>
    <property type="evidence" value="ECO:0007669"/>
    <property type="project" value="UniProtKB-UniRule"/>
</dbReference>
<evidence type="ECO:0000313" key="2">
    <source>
        <dbReference type="EMBL" id="PNV67712.1"/>
    </source>
</evidence>
<dbReference type="RefSeq" id="WP_103264997.1">
    <property type="nucleotide sequence ID" value="NZ_CABMLE010000006.1"/>
</dbReference>
<organism evidence="2 3">
    <name type="scientific">Enteroscipio rubneri</name>
    <dbReference type="NCBI Taxonomy" id="2070686"/>
    <lineage>
        <taxon>Bacteria</taxon>
        <taxon>Bacillati</taxon>
        <taxon>Actinomycetota</taxon>
        <taxon>Coriobacteriia</taxon>
        <taxon>Eggerthellales</taxon>
        <taxon>Eggerthellaceae</taxon>
        <taxon>Enteroscipio</taxon>
    </lineage>
</organism>
<proteinExistence type="inferred from homology"/>
<comment type="function">
    <text evidence="1">Catalyzes the cleavage of 5-oxoproline to form L-glutamate coupled to the hydrolysis of ATP to ADP and inorganic phosphate.</text>
</comment>
<gene>
    <name evidence="1" type="primary">pxpA</name>
    <name evidence="2" type="ORF">C2L71_06640</name>
</gene>
<comment type="caution">
    <text evidence="2">The sequence shown here is derived from an EMBL/GenBank/DDBJ whole genome shotgun (WGS) entry which is preliminary data.</text>
</comment>
<dbReference type="GO" id="GO:0017168">
    <property type="term" value="F:5-oxoprolinase (ATP-hydrolyzing) activity"/>
    <property type="evidence" value="ECO:0007669"/>
    <property type="project" value="UniProtKB-UniRule"/>
</dbReference>
<protein>
    <recommendedName>
        <fullName evidence="1">5-oxoprolinase subunit A</fullName>
        <shortName evidence="1">5-OPase subunit A</shortName>
        <ecNumber evidence="1">3.5.2.9</ecNumber>
    </recommendedName>
    <alternativeName>
        <fullName evidence="1">5-oxoprolinase (ATP-hydrolyzing) subunit A</fullName>
    </alternativeName>
</protein>
<dbReference type="SUPFAM" id="SSF88713">
    <property type="entry name" value="Glycoside hydrolase/deacetylase"/>
    <property type="match status" value="1"/>
</dbReference>
<keyword evidence="1" id="KW-0067">ATP-binding</keyword>
<dbReference type="AlphaFoldDB" id="A0A2K2UBV4"/>
<evidence type="ECO:0000256" key="1">
    <source>
        <dbReference type="HAMAP-Rule" id="MF_00691"/>
    </source>
</evidence>
<keyword evidence="1" id="KW-0547">Nucleotide-binding</keyword>
<evidence type="ECO:0000313" key="3">
    <source>
        <dbReference type="Proteomes" id="UP000236197"/>
    </source>
</evidence>
<dbReference type="CDD" id="cd10787">
    <property type="entry name" value="LamB_YcsF_like"/>
    <property type="match status" value="1"/>
</dbReference>
<dbReference type="NCBIfam" id="NF003814">
    <property type="entry name" value="PRK05406.1-3"/>
    <property type="match status" value="1"/>
</dbReference>
<accession>A0A2K2UBV4</accession>
<keyword evidence="3" id="KW-1185">Reference proteome</keyword>
<dbReference type="InterPro" id="IPR005501">
    <property type="entry name" value="LamB/YcsF/PxpA-like"/>
</dbReference>
<dbReference type="Gene3D" id="3.20.20.370">
    <property type="entry name" value="Glycoside hydrolase/deacetylase"/>
    <property type="match status" value="1"/>
</dbReference>
<dbReference type="InterPro" id="IPR011330">
    <property type="entry name" value="Glyco_hydro/deAcase_b/a-brl"/>
</dbReference>
<comment type="subunit">
    <text evidence="1">Forms a complex composed of PxpA, PxpB and PxpC.</text>
</comment>
<dbReference type="Pfam" id="PF03746">
    <property type="entry name" value="LamB_YcsF"/>
    <property type="match status" value="1"/>
</dbReference>
<dbReference type="PANTHER" id="PTHR30292">
    <property type="entry name" value="UNCHARACTERIZED PROTEIN YBGL-RELATED"/>
    <property type="match status" value="1"/>
</dbReference>
<dbReference type="Proteomes" id="UP000236197">
    <property type="component" value="Unassembled WGS sequence"/>
</dbReference>
<dbReference type="GO" id="GO:0005975">
    <property type="term" value="P:carbohydrate metabolic process"/>
    <property type="evidence" value="ECO:0007669"/>
    <property type="project" value="InterPro"/>
</dbReference>
<name>A0A2K2UBV4_9ACTN</name>
<dbReference type="OrthoDB" id="9773478at2"/>
<dbReference type="NCBIfam" id="NF003816">
    <property type="entry name" value="PRK05406.1-5"/>
    <property type="match status" value="1"/>
</dbReference>
<comment type="catalytic activity">
    <reaction evidence="1">
        <text>5-oxo-L-proline + ATP + 2 H2O = L-glutamate + ADP + phosphate + H(+)</text>
        <dbReference type="Rhea" id="RHEA:10348"/>
        <dbReference type="ChEBI" id="CHEBI:15377"/>
        <dbReference type="ChEBI" id="CHEBI:15378"/>
        <dbReference type="ChEBI" id="CHEBI:29985"/>
        <dbReference type="ChEBI" id="CHEBI:30616"/>
        <dbReference type="ChEBI" id="CHEBI:43474"/>
        <dbReference type="ChEBI" id="CHEBI:58402"/>
        <dbReference type="ChEBI" id="CHEBI:456216"/>
        <dbReference type="EC" id="3.5.2.9"/>
    </reaction>
</comment>
<keyword evidence="1" id="KW-0378">Hydrolase</keyword>
<sequence length="254" mass="27432">MYRIDLNSDLGESFGRYTLGLDDQIIPLVSSANIACGQHAGDPMVMRDTVRMAAEADIAIGAHPGYPDLQGFGRRDMNLSPDEAYSYMLYQIGALQAFCSAQGVRLAHVKPHGQLYNHAAIDPELAAALAQAVCDVDPNLVLVGLANSALVDEGRKAGLVVAEEFFTDRNYTDEGRLVGRNDPAALIRDEMEAIERVKHAIRDGAILSVTGKLIDLHPDTICVHGDNAQALAFVSRIRQSLEEDGIAIKPVGRP</sequence>
<dbReference type="EC" id="3.5.2.9" evidence="1"/>
<reference evidence="3" key="1">
    <citation type="submission" date="2018-01" db="EMBL/GenBank/DDBJ databases">
        <title>Rubneribacter badeniensis gen. nov., sp. nov., and Colonibacter rubneri, gen. nov., sp. nov., WGS of new members of the Eggerthellaceae.</title>
        <authorList>
            <person name="Danylec N."/>
            <person name="Stoll D.A."/>
            <person name="Doetsch A."/>
            <person name="Kulling S.E."/>
            <person name="Huch M."/>
        </authorList>
    </citation>
    <scope>NUCLEOTIDE SEQUENCE [LARGE SCALE GENOMIC DNA]</scope>
    <source>
        <strain evidence="3">ResAG-96</strain>
    </source>
</reference>
<dbReference type="HAMAP" id="MF_00691">
    <property type="entry name" value="PxpA"/>
    <property type="match status" value="1"/>
</dbReference>
<comment type="similarity">
    <text evidence="1">Belongs to the LamB/PxpA family.</text>
</comment>